<keyword evidence="4 12" id="KW-0812">Transmembrane</keyword>
<organism evidence="14 15">
    <name type="scientific">Ananas comosus</name>
    <name type="common">Pineapple</name>
    <name type="synonym">Ananas ananas</name>
    <dbReference type="NCBI Taxonomy" id="4615"/>
    <lineage>
        <taxon>Eukaryota</taxon>
        <taxon>Viridiplantae</taxon>
        <taxon>Streptophyta</taxon>
        <taxon>Embryophyta</taxon>
        <taxon>Tracheophyta</taxon>
        <taxon>Spermatophyta</taxon>
        <taxon>Magnoliopsida</taxon>
        <taxon>Liliopsida</taxon>
        <taxon>Poales</taxon>
        <taxon>Bromeliaceae</taxon>
        <taxon>Bromelioideae</taxon>
        <taxon>Ananas</taxon>
    </lineage>
</organism>
<dbReference type="GO" id="GO:0006886">
    <property type="term" value="P:intracellular protein transport"/>
    <property type="evidence" value="ECO:0007669"/>
    <property type="project" value="InterPro"/>
</dbReference>
<dbReference type="GO" id="GO:0000149">
    <property type="term" value="F:SNARE binding"/>
    <property type="evidence" value="ECO:0007669"/>
    <property type="project" value="TreeGrafter"/>
</dbReference>
<protein>
    <submittedName>
        <fullName evidence="15">Syntaxin-71</fullName>
    </submittedName>
</protein>
<dbReference type="OrthoDB" id="29755at2759"/>
<evidence type="ECO:0000256" key="10">
    <source>
        <dbReference type="ARBA" id="ARBA00061857"/>
    </source>
</evidence>
<evidence type="ECO:0000256" key="1">
    <source>
        <dbReference type="ARBA" id="ARBA00004167"/>
    </source>
</evidence>
<dbReference type="Pfam" id="PF05739">
    <property type="entry name" value="SNARE"/>
    <property type="match status" value="1"/>
</dbReference>
<comment type="subunit">
    <text evidence="10">Part of the t-SNARE complex.</text>
</comment>
<keyword evidence="6 12" id="KW-1133">Transmembrane helix</keyword>
<accession>A0A6P5GCY5</accession>
<dbReference type="GO" id="GO:0031201">
    <property type="term" value="C:SNARE complex"/>
    <property type="evidence" value="ECO:0007669"/>
    <property type="project" value="TreeGrafter"/>
</dbReference>
<comment type="function">
    <text evidence="9">Vesicle trafficking protein that functions in the secretory pathway.</text>
</comment>
<evidence type="ECO:0000256" key="4">
    <source>
        <dbReference type="ARBA" id="ARBA00022692"/>
    </source>
</evidence>
<evidence type="ECO:0000256" key="3">
    <source>
        <dbReference type="ARBA" id="ARBA00022448"/>
    </source>
</evidence>
<dbReference type="PANTHER" id="PTHR19957">
    <property type="entry name" value="SYNTAXIN"/>
    <property type="match status" value="1"/>
</dbReference>
<gene>
    <name evidence="15" type="primary">LOC109722298</name>
</gene>
<dbReference type="PROSITE" id="PS50192">
    <property type="entry name" value="T_SNARE"/>
    <property type="match status" value="1"/>
</dbReference>
<dbReference type="InterPro" id="IPR000727">
    <property type="entry name" value="T_SNARE_dom"/>
</dbReference>
<dbReference type="Proteomes" id="UP000515123">
    <property type="component" value="Linkage group 16"/>
</dbReference>
<evidence type="ECO:0000256" key="8">
    <source>
        <dbReference type="ARBA" id="ARBA00023136"/>
    </source>
</evidence>
<evidence type="ECO:0000256" key="11">
    <source>
        <dbReference type="SAM" id="Coils"/>
    </source>
</evidence>
<dbReference type="GO" id="GO:0048278">
    <property type="term" value="P:vesicle docking"/>
    <property type="evidence" value="ECO:0007669"/>
    <property type="project" value="TreeGrafter"/>
</dbReference>
<dbReference type="PANTHER" id="PTHR19957:SF124">
    <property type="entry name" value="SYNTAXIN-8"/>
    <property type="match status" value="1"/>
</dbReference>
<evidence type="ECO:0000256" key="6">
    <source>
        <dbReference type="ARBA" id="ARBA00022989"/>
    </source>
</evidence>
<dbReference type="PROSITE" id="PS00914">
    <property type="entry name" value="SYNTAXIN"/>
    <property type="match status" value="1"/>
</dbReference>
<dbReference type="GO" id="GO:0012505">
    <property type="term" value="C:endomembrane system"/>
    <property type="evidence" value="ECO:0007669"/>
    <property type="project" value="TreeGrafter"/>
</dbReference>
<dbReference type="SUPFAM" id="SSF58038">
    <property type="entry name" value="SNARE fusion complex"/>
    <property type="match status" value="1"/>
</dbReference>
<feature type="coiled-coil region" evidence="11">
    <location>
        <begin position="210"/>
        <end position="241"/>
    </location>
</feature>
<dbReference type="GeneID" id="109722298"/>
<dbReference type="SMART" id="SM00397">
    <property type="entry name" value="t_SNARE"/>
    <property type="match status" value="1"/>
</dbReference>
<evidence type="ECO:0000256" key="7">
    <source>
        <dbReference type="ARBA" id="ARBA00023054"/>
    </source>
</evidence>
<feature type="domain" description="T-SNARE coiled-coil homology" evidence="13">
    <location>
        <begin position="172"/>
        <end position="234"/>
    </location>
</feature>
<comment type="subcellular location">
    <subcellularLocation>
        <location evidence="1">Membrane</location>
        <topology evidence="1">Single-pass membrane protein</topology>
    </subcellularLocation>
</comment>
<keyword evidence="7 11" id="KW-0175">Coiled coil</keyword>
<name>A0A6P5GCY5_ANACO</name>
<evidence type="ECO:0000256" key="12">
    <source>
        <dbReference type="SAM" id="Phobius"/>
    </source>
</evidence>
<dbReference type="FunFam" id="1.20.5.110:FF:000037">
    <property type="entry name" value="Putative syntaxin-71-like"/>
    <property type="match status" value="1"/>
</dbReference>
<keyword evidence="8 12" id="KW-0472">Membrane</keyword>
<evidence type="ECO:0000259" key="13">
    <source>
        <dbReference type="PROSITE" id="PS50192"/>
    </source>
</evidence>
<dbReference type="RefSeq" id="XP_020105889.1">
    <property type="nucleotide sequence ID" value="XM_020250300.1"/>
</dbReference>
<feature type="transmembrane region" description="Helical" evidence="12">
    <location>
        <begin position="244"/>
        <end position="262"/>
    </location>
</feature>
<reference evidence="14" key="1">
    <citation type="journal article" date="2015" name="Nat. Genet.">
        <title>The pineapple genome and the evolution of CAM photosynthesis.</title>
        <authorList>
            <person name="Ming R."/>
            <person name="VanBuren R."/>
            <person name="Wai C.M."/>
            <person name="Tang H."/>
            <person name="Schatz M.C."/>
            <person name="Bowers J.E."/>
            <person name="Lyons E."/>
            <person name="Wang M.L."/>
            <person name="Chen J."/>
            <person name="Biggers E."/>
            <person name="Zhang J."/>
            <person name="Huang L."/>
            <person name="Zhang L."/>
            <person name="Miao W."/>
            <person name="Zhang J."/>
            <person name="Ye Z."/>
            <person name="Miao C."/>
            <person name="Lin Z."/>
            <person name="Wang H."/>
            <person name="Zhou H."/>
            <person name="Yim W.C."/>
            <person name="Priest H.D."/>
            <person name="Zheng C."/>
            <person name="Woodhouse M."/>
            <person name="Edger P.P."/>
            <person name="Guyot R."/>
            <person name="Guo H.B."/>
            <person name="Guo H."/>
            <person name="Zheng G."/>
            <person name="Singh R."/>
            <person name="Sharma A."/>
            <person name="Min X."/>
            <person name="Zheng Y."/>
            <person name="Lee H."/>
            <person name="Gurtowski J."/>
            <person name="Sedlazeck F.J."/>
            <person name="Harkess A."/>
            <person name="McKain M.R."/>
            <person name="Liao Z."/>
            <person name="Fang J."/>
            <person name="Liu J."/>
            <person name="Zhang X."/>
            <person name="Zhang Q."/>
            <person name="Hu W."/>
            <person name="Qin Y."/>
            <person name="Wang K."/>
            <person name="Chen L.Y."/>
            <person name="Shirley N."/>
            <person name="Lin Y.R."/>
            <person name="Liu L.Y."/>
            <person name="Hernandez A.G."/>
            <person name="Wright C.L."/>
            <person name="Bulone V."/>
            <person name="Tuskan G.A."/>
            <person name="Heath K."/>
            <person name="Zee F."/>
            <person name="Moore P.H."/>
            <person name="Sunkar R."/>
            <person name="Leebens-Mack J.H."/>
            <person name="Mockler T."/>
            <person name="Bennetzen J.L."/>
            <person name="Freeling M."/>
            <person name="Sankoff D."/>
            <person name="Paterson A.H."/>
            <person name="Zhu X."/>
            <person name="Yang X."/>
            <person name="Smith J.A."/>
            <person name="Cushman J.C."/>
            <person name="Paull R.E."/>
            <person name="Yu Q."/>
        </authorList>
    </citation>
    <scope>NUCLEOTIDE SEQUENCE [LARGE SCALE GENOMIC DNA]</scope>
    <source>
        <strain evidence="14">cv. F153</strain>
    </source>
</reference>
<dbReference type="CDD" id="cd15841">
    <property type="entry name" value="SNARE_Qc"/>
    <property type="match status" value="1"/>
</dbReference>
<dbReference type="Gene3D" id="1.20.5.110">
    <property type="match status" value="1"/>
</dbReference>
<dbReference type="GO" id="GO:0006906">
    <property type="term" value="P:vesicle fusion"/>
    <property type="evidence" value="ECO:0007669"/>
    <property type="project" value="TreeGrafter"/>
</dbReference>
<comment type="similarity">
    <text evidence="2">Belongs to the syntaxin family.</text>
</comment>
<dbReference type="InterPro" id="IPR006012">
    <property type="entry name" value="Syntaxin/epimorphin_CS"/>
</dbReference>
<keyword evidence="14" id="KW-1185">Reference proteome</keyword>
<dbReference type="InterPro" id="IPR045242">
    <property type="entry name" value="Syntaxin"/>
</dbReference>
<sequence length="267" mass="30201">MSVIDILTRVDAICKKYDKYDVEKLNANNVSGDDPFARLFASVEADIDSALEKAEMAAKEKNRAAAVAMNAEIRRTKARLMEEVPKLQRLALKKVKGLSKEELAMRNDLVVALPERIQSIPDGSATGTKQTSSWTASASRTEIKFDSTSDGRFDSEYFQQSEESNQFRQEYEMRKMKQDQGLDVISEGLDTLKNMAHDMNEELDRQVPLVDEIETKVDRANADLKNTNVRLKETVTQLRSSRNFCIDIILLCIILGIAAYLYNVLKH</sequence>
<evidence type="ECO:0000313" key="14">
    <source>
        <dbReference type="Proteomes" id="UP000515123"/>
    </source>
</evidence>
<reference evidence="15" key="2">
    <citation type="submission" date="2025-08" db="UniProtKB">
        <authorList>
            <consortium name="RefSeq"/>
        </authorList>
    </citation>
    <scope>IDENTIFICATION</scope>
    <source>
        <tissue evidence="15">Leaf</tissue>
    </source>
</reference>
<evidence type="ECO:0000256" key="9">
    <source>
        <dbReference type="ARBA" id="ARBA00054128"/>
    </source>
</evidence>
<keyword evidence="3" id="KW-0813">Transport</keyword>
<dbReference type="AlphaFoldDB" id="A0A6P5GCY5"/>
<evidence type="ECO:0000256" key="2">
    <source>
        <dbReference type="ARBA" id="ARBA00009063"/>
    </source>
</evidence>
<dbReference type="GO" id="GO:0005484">
    <property type="term" value="F:SNAP receptor activity"/>
    <property type="evidence" value="ECO:0007669"/>
    <property type="project" value="InterPro"/>
</dbReference>
<evidence type="ECO:0000313" key="15">
    <source>
        <dbReference type="RefSeq" id="XP_020105889.1"/>
    </source>
</evidence>
<evidence type="ECO:0000256" key="5">
    <source>
        <dbReference type="ARBA" id="ARBA00022927"/>
    </source>
</evidence>
<keyword evidence="5" id="KW-0653">Protein transport</keyword>
<proteinExistence type="inferred from homology"/>